<sequence length="471" mass="53660">MPPKIQPPSLKDISTRTMVLVLIHALLDEKHFDILRNYLTMTSYNILEMLQNEIMNILNLDASIRFNSLQVLLRHDVKQLKTGMFPRFYYDQILSIIIEKGKRLQKLNLKGVWARDYPQLLASIIDNLTELRSLEIPHMPDDTVISSINNLKYLTLLDISGEGGYTREGIKVLKSETLRILDIGSYGKKDLCFGTESNFELMADIIENLPNLSIIKTYSFTGHALHIVSQRNPHYISKLTYIYDTSTTPEIFDSIVDTCPLLDHAHFSIPADGVVEQFYRLKKLNSLKLTQGTKTEIVSFLQKSENRIEILQLNHNKDDTLDIGEFCRYAPNLRNLECFQMSLKFSHPEKLSLHRLQKVQILYCDISDKDVIALITNSPEVKSVTIGSSLSLTDDDIITLVTEHSFPQLEELVFSFAENLTVVSVEVLCAACPSLRVLGTISEWAVTEEEFIELKLSCQISNTDLTLLPVF</sequence>
<gene>
    <name evidence="1" type="ORF">GWI33_018079</name>
</gene>
<dbReference type="PANTHER" id="PTHR13318">
    <property type="entry name" value="PARTNER OF PAIRED, ISOFORM B-RELATED"/>
    <property type="match status" value="1"/>
</dbReference>
<dbReference type="GO" id="GO:0019005">
    <property type="term" value="C:SCF ubiquitin ligase complex"/>
    <property type="evidence" value="ECO:0007669"/>
    <property type="project" value="TreeGrafter"/>
</dbReference>
<organism evidence="1 2">
    <name type="scientific">Rhynchophorus ferrugineus</name>
    <name type="common">Red palm weevil</name>
    <name type="synonym">Curculio ferrugineus</name>
    <dbReference type="NCBI Taxonomy" id="354439"/>
    <lineage>
        <taxon>Eukaryota</taxon>
        <taxon>Metazoa</taxon>
        <taxon>Ecdysozoa</taxon>
        <taxon>Arthropoda</taxon>
        <taxon>Hexapoda</taxon>
        <taxon>Insecta</taxon>
        <taxon>Pterygota</taxon>
        <taxon>Neoptera</taxon>
        <taxon>Endopterygota</taxon>
        <taxon>Coleoptera</taxon>
        <taxon>Polyphaga</taxon>
        <taxon>Cucujiformia</taxon>
        <taxon>Curculionidae</taxon>
        <taxon>Dryophthorinae</taxon>
        <taxon>Rhynchophorus</taxon>
    </lineage>
</organism>
<reference evidence="1" key="1">
    <citation type="submission" date="2020-08" db="EMBL/GenBank/DDBJ databases">
        <title>Genome sequencing and assembly of the red palm weevil Rhynchophorus ferrugineus.</title>
        <authorList>
            <person name="Dias G.B."/>
            <person name="Bergman C.M."/>
            <person name="Manee M."/>
        </authorList>
    </citation>
    <scope>NUCLEOTIDE SEQUENCE</scope>
    <source>
        <strain evidence="1">AA-2017</strain>
        <tissue evidence="1">Whole larva</tissue>
    </source>
</reference>
<evidence type="ECO:0000313" key="1">
    <source>
        <dbReference type="EMBL" id="KAF7268725.1"/>
    </source>
</evidence>
<dbReference type="InterPro" id="IPR032675">
    <property type="entry name" value="LRR_dom_sf"/>
</dbReference>
<dbReference type="SUPFAM" id="SSF52047">
    <property type="entry name" value="RNI-like"/>
    <property type="match status" value="1"/>
</dbReference>
<dbReference type="Gene3D" id="3.80.10.10">
    <property type="entry name" value="Ribonuclease Inhibitor"/>
    <property type="match status" value="2"/>
</dbReference>
<comment type="caution">
    <text evidence="1">The sequence shown here is derived from an EMBL/GenBank/DDBJ whole genome shotgun (WGS) entry which is preliminary data.</text>
</comment>
<name>A0A834M6P7_RHYFE</name>
<dbReference type="AlphaFoldDB" id="A0A834M6P7"/>
<evidence type="ECO:0000313" key="2">
    <source>
        <dbReference type="Proteomes" id="UP000625711"/>
    </source>
</evidence>
<keyword evidence="2" id="KW-1185">Reference proteome</keyword>
<dbReference type="GO" id="GO:0031146">
    <property type="term" value="P:SCF-dependent proteasomal ubiquitin-dependent protein catabolic process"/>
    <property type="evidence" value="ECO:0007669"/>
    <property type="project" value="TreeGrafter"/>
</dbReference>
<dbReference type="EMBL" id="JAACXV010014301">
    <property type="protein sequence ID" value="KAF7268725.1"/>
    <property type="molecule type" value="Genomic_DNA"/>
</dbReference>
<accession>A0A834M6P7</accession>
<dbReference type="OrthoDB" id="16120at2759"/>
<proteinExistence type="predicted"/>
<protein>
    <submittedName>
        <fullName evidence="1">Uncharacterized protein</fullName>
    </submittedName>
</protein>
<dbReference type="Proteomes" id="UP000625711">
    <property type="component" value="Unassembled WGS sequence"/>
</dbReference>